<comment type="cofactor">
    <cofactor evidence="1 11">
        <name>Zn(2+)</name>
        <dbReference type="ChEBI" id="CHEBI:29105"/>
    </cofactor>
</comment>
<dbReference type="Pfam" id="PF02163">
    <property type="entry name" value="Peptidase_M50"/>
    <property type="match status" value="1"/>
</dbReference>
<keyword evidence="4" id="KW-0645">Protease</keyword>
<evidence type="ECO:0000256" key="3">
    <source>
        <dbReference type="ARBA" id="ARBA00007931"/>
    </source>
</evidence>
<reference evidence="13" key="1">
    <citation type="submission" date="2023-12" db="EMBL/GenBank/DDBJ databases">
        <title>Mannheima indologenes sp. nov. proposed for Clade V organisms of Mannheimia.</title>
        <authorList>
            <person name="Christensen H."/>
        </authorList>
    </citation>
    <scope>NUCLEOTIDE SEQUENCE</scope>
    <source>
        <strain evidence="13">M14.4</strain>
    </source>
</reference>
<dbReference type="SUPFAM" id="SSF50156">
    <property type="entry name" value="PDZ domain-like"/>
    <property type="match status" value="2"/>
</dbReference>
<keyword evidence="6 11" id="KW-0378">Hydrolase</keyword>
<dbReference type="PANTHER" id="PTHR42837:SF2">
    <property type="entry name" value="MEMBRANE METALLOPROTEASE ARASP2, CHLOROPLASTIC-RELATED"/>
    <property type="match status" value="1"/>
</dbReference>
<evidence type="ECO:0000256" key="8">
    <source>
        <dbReference type="ARBA" id="ARBA00022989"/>
    </source>
</evidence>
<dbReference type="InterPro" id="IPR036034">
    <property type="entry name" value="PDZ_sf"/>
</dbReference>
<comment type="subcellular location">
    <subcellularLocation>
        <location evidence="2">Membrane</location>
        <topology evidence="2">Multi-pass membrane protein</topology>
    </subcellularLocation>
</comment>
<evidence type="ECO:0000256" key="9">
    <source>
        <dbReference type="ARBA" id="ARBA00023049"/>
    </source>
</evidence>
<dbReference type="InterPro" id="IPR008915">
    <property type="entry name" value="Peptidase_M50"/>
</dbReference>
<accession>A0ABU7ZF29</accession>
<comment type="similarity">
    <text evidence="3 11">Belongs to the peptidase M50B family.</text>
</comment>
<dbReference type="SMART" id="SM00228">
    <property type="entry name" value="PDZ"/>
    <property type="match status" value="2"/>
</dbReference>
<keyword evidence="14" id="KW-1185">Reference proteome</keyword>
<dbReference type="Gene3D" id="2.30.42.10">
    <property type="match status" value="2"/>
</dbReference>
<feature type="transmembrane region" description="Helical" evidence="11">
    <location>
        <begin position="364"/>
        <end position="387"/>
    </location>
</feature>
<sequence>MTSTIAFFVLICVLVFVHEYGHFWAARKCGVKVTRFSIGFGKVLFRKTDKHGTEFTFSLIPLGGYVQMWNGEQGVDARPEQSLATKSVLQRAFIIFAGPAANFIFAILAYWVVFVSGIPTIKPVIGEVLPNTIAAQAQLPAELEITKIGNQKNIHDWESASLALVGAVGNKNVQLEGQLIDTQATQRYELDLSGWNIDSAKENPLTVLGIRPKSTKVMPEIKEVVENSPAEKMGLASGDRILKINQQPFDWATLVENVQTGNLIELQIEQKGQIKTLSLQPEKRDDRYIIGIVPTYERLADKYRTELKYDILTAFYKSIEKVWSLIQTILQFIGNLITGDLSIKNLGGPISMAKGAGATAEIGLIYYLSFMALISVNLGVMNLFPILPLDGGQLVLLAVEAVRGKALSEKIQMLFQQIGIAFVLGLMVFAFINDVIHF</sequence>
<comment type="caution">
    <text evidence="13">The sequence shown here is derived from an EMBL/GenBank/DDBJ whole genome shotgun (WGS) entry which is preliminary data.</text>
</comment>
<evidence type="ECO:0000313" key="13">
    <source>
        <dbReference type="EMBL" id="MEG9475827.1"/>
    </source>
</evidence>
<dbReference type="EMBL" id="JBAJJM010000007">
    <property type="protein sequence ID" value="MEG9475827.1"/>
    <property type="molecule type" value="Genomic_DNA"/>
</dbReference>
<evidence type="ECO:0000313" key="14">
    <source>
        <dbReference type="Proteomes" id="UP001432017"/>
    </source>
</evidence>
<keyword evidence="5 11" id="KW-0812">Transmembrane</keyword>
<dbReference type="InterPro" id="IPR041489">
    <property type="entry name" value="PDZ_6"/>
</dbReference>
<name>A0ABU7ZF29_9PAST</name>
<dbReference type="InterPro" id="IPR001478">
    <property type="entry name" value="PDZ"/>
</dbReference>
<dbReference type="Proteomes" id="UP001432017">
    <property type="component" value="Unassembled WGS sequence"/>
</dbReference>
<keyword evidence="8 11" id="KW-1133">Transmembrane helix</keyword>
<dbReference type="GO" id="GO:0008237">
    <property type="term" value="F:metallopeptidase activity"/>
    <property type="evidence" value="ECO:0007669"/>
    <property type="project" value="UniProtKB-KW"/>
</dbReference>
<evidence type="ECO:0000256" key="10">
    <source>
        <dbReference type="ARBA" id="ARBA00023136"/>
    </source>
</evidence>
<dbReference type="NCBIfam" id="TIGR00054">
    <property type="entry name" value="RIP metalloprotease RseP"/>
    <property type="match status" value="1"/>
</dbReference>
<evidence type="ECO:0000256" key="6">
    <source>
        <dbReference type="ARBA" id="ARBA00022801"/>
    </source>
</evidence>
<evidence type="ECO:0000256" key="4">
    <source>
        <dbReference type="ARBA" id="ARBA00022670"/>
    </source>
</evidence>
<keyword evidence="11" id="KW-0479">Metal-binding</keyword>
<dbReference type="InterPro" id="IPR004387">
    <property type="entry name" value="Pept_M50_Zn"/>
</dbReference>
<dbReference type="Pfam" id="PF17820">
    <property type="entry name" value="PDZ_6"/>
    <property type="match status" value="1"/>
</dbReference>
<dbReference type="RefSeq" id="WP_334254093.1">
    <property type="nucleotide sequence ID" value="NZ_JBAJJM010000007.1"/>
</dbReference>
<proteinExistence type="inferred from homology"/>
<dbReference type="EC" id="3.4.24.-" evidence="11"/>
<evidence type="ECO:0000256" key="11">
    <source>
        <dbReference type="RuleBase" id="RU362031"/>
    </source>
</evidence>
<feature type="transmembrane region" description="Helical" evidence="11">
    <location>
        <begin position="6"/>
        <end position="25"/>
    </location>
</feature>
<feature type="domain" description="PDZ" evidence="12">
    <location>
        <begin position="196"/>
        <end position="258"/>
    </location>
</feature>
<protein>
    <recommendedName>
        <fullName evidence="11">Zinc metalloprotease</fullName>
        <ecNumber evidence="11">3.4.24.-</ecNumber>
    </recommendedName>
</protein>
<gene>
    <name evidence="13" type="primary">rseP</name>
    <name evidence="13" type="ORF">V6W77_06020</name>
</gene>
<evidence type="ECO:0000256" key="1">
    <source>
        <dbReference type="ARBA" id="ARBA00001947"/>
    </source>
</evidence>
<keyword evidence="10 11" id="KW-0472">Membrane</keyword>
<keyword evidence="9 11" id="KW-0482">Metalloprotease</keyword>
<dbReference type="PROSITE" id="PS50106">
    <property type="entry name" value="PDZ"/>
    <property type="match status" value="1"/>
</dbReference>
<evidence type="ECO:0000259" key="12">
    <source>
        <dbReference type="PROSITE" id="PS50106"/>
    </source>
</evidence>
<evidence type="ECO:0000256" key="5">
    <source>
        <dbReference type="ARBA" id="ARBA00022692"/>
    </source>
</evidence>
<dbReference type="CDD" id="cd06163">
    <property type="entry name" value="S2P-M50_PDZ_RseP-like"/>
    <property type="match status" value="2"/>
</dbReference>
<dbReference type="PANTHER" id="PTHR42837">
    <property type="entry name" value="REGULATOR OF SIGMA-E PROTEASE RSEP"/>
    <property type="match status" value="1"/>
</dbReference>
<feature type="transmembrane region" description="Helical" evidence="11">
    <location>
        <begin position="414"/>
        <end position="432"/>
    </location>
</feature>
<evidence type="ECO:0000256" key="2">
    <source>
        <dbReference type="ARBA" id="ARBA00004141"/>
    </source>
</evidence>
<evidence type="ECO:0000256" key="7">
    <source>
        <dbReference type="ARBA" id="ARBA00022833"/>
    </source>
</evidence>
<feature type="transmembrane region" description="Helical" evidence="11">
    <location>
        <begin position="92"/>
        <end position="113"/>
    </location>
</feature>
<organism evidence="13 14">
    <name type="scientific">Mannheimia indoligenes</name>
    <dbReference type="NCBI Taxonomy" id="3103145"/>
    <lineage>
        <taxon>Bacteria</taxon>
        <taxon>Pseudomonadati</taxon>
        <taxon>Pseudomonadota</taxon>
        <taxon>Gammaproteobacteria</taxon>
        <taxon>Pasteurellales</taxon>
        <taxon>Pasteurellaceae</taxon>
        <taxon>Mannheimia</taxon>
    </lineage>
</organism>
<keyword evidence="7 11" id="KW-0862">Zinc</keyword>